<dbReference type="EMBL" id="ML170305">
    <property type="protein sequence ID" value="TDL14825.1"/>
    <property type="molecule type" value="Genomic_DNA"/>
</dbReference>
<feature type="domain" description="CxC2-like cysteine cluster KDZ transposase-associated" evidence="1">
    <location>
        <begin position="82"/>
        <end position="187"/>
    </location>
</feature>
<proteinExistence type="predicted"/>
<sequence length="269" mass="29985">IMEWSRFRDIFIDELIRLDGLGWQSSPMVCALPLCGKEGLYRCLDCFNSSVVCSGCMCATHQCHPLHRIEFWTGDFWQKSSLHLLGLIVPLGHNGGVCPSSPSTTNLTIIDISGIHTVSVNFCDCDSVCLPHRNQLLRVRWWPATVDRPQTVATFTALDTFLQLSLQSKLNMYDFYLSMVHLTDNAGVQNLKERYKEWLRCVREFRHAHTAKRSACGHDPGGVQATQSGECAVECPACPQPGRNLPEGWENSPSCQSYSDNTAFTGGGL</sequence>
<dbReference type="Proteomes" id="UP000294933">
    <property type="component" value="Unassembled WGS sequence"/>
</dbReference>
<organism evidence="2 3">
    <name type="scientific">Rickenella mellea</name>
    <dbReference type="NCBI Taxonomy" id="50990"/>
    <lineage>
        <taxon>Eukaryota</taxon>
        <taxon>Fungi</taxon>
        <taxon>Dikarya</taxon>
        <taxon>Basidiomycota</taxon>
        <taxon>Agaricomycotina</taxon>
        <taxon>Agaricomycetes</taxon>
        <taxon>Hymenochaetales</taxon>
        <taxon>Rickenellaceae</taxon>
        <taxon>Rickenella</taxon>
    </lineage>
</organism>
<evidence type="ECO:0000313" key="2">
    <source>
        <dbReference type="EMBL" id="TDL14825.1"/>
    </source>
</evidence>
<evidence type="ECO:0000259" key="1">
    <source>
        <dbReference type="Pfam" id="PF18803"/>
    </source>
</evidence>
<dbReference type="STRING" id="50990.A0A4Y7PHU6"/>
<dbReference type="VEuPathDB" id="FungiDB:BD410DRAFT_733580"/>
<dbReference type="AlphaFoldDB" id="A0A4Y7PHU6"/>
<keyword evidence="3" id="KW-1185">Reference proteome</keyword>
<evidence type="ECO:0000313" key="3">
    <source>
        <dbReference type="Proteomes" id="UP000294933"/>
    </source>
</evidence>
<dbReference type="Pfam" id="PF18803">
    <property type="entry name" value="CxC2"/>
    <property type="match status" value="1"/>
</dbReference>
<gene>
    <name evidence="2" type="ORF">BD410DRAFT_733580</name>
</gene>
<dbReference type="InterPro" id="IPR041457">
    <property type="entry name" value="CxC2_KDZ-assoc"/>
</dbReference>
<dbReference type="OrthoDB" id="3004525at2759"/>
<reference evidence="2 3" key="1">
    <citation type="submission" date="2018-06" db="EMBL/GenBank/DDBJ databases">
        <title>A transcriptomic atlas of mushroom development highlights an independent origin of complex multicellularity.</title>
        <authorList>
            <consortium name="DOE Joint Genome Institute"/>
            <person name="Krizsan K."/>
            <person name="Almasi E."/>
            <person name="Merenyi Z."/>
            <person name="Sahu N."/>
            <person name="Viragh M."/>
            <person name="Koszo T."/>
            <person name="Mondo S."/>
            <person name="Kiss B."/>
            <person name="Balint B."/>
            <person name="Kues U."/>
            <person name="Barry K."/>
            <person name="Hegedus J.C."/>
            <person name="Henrissat B."/>
            <person name="Johnson J."/>
            <person name="Lipzen A."/>
            <person name="Ohm R."/>
            <person name="Nagy I."/>
            <person name="Pangilinan J."/>
            <person name="Yan J."/>
            <person name="Xiong Y."/>
            <person name="Grigoriev I.V."/>
            <person name="Hibbett D.S."/>
            <person name="Nagy L.G."/>
        </authorList>
    </citation>
    <scope>NUCLEOTIDE SEQUENCE [LARGE SCALE GENOMIC DNA]</scope>
    <source>
        <strain evidence="2 3">SZMC22713</strain>
    </source>
</reference>
<name>A0A4Y7PHU6_9AGAM</name>
<accession>A0A4Y7PHU6</accession>
<protein>
    <recommendedName>
        <fullName evidence="1">CxC2-like cysteine cluster KDZ transposase-associated domain-containing protein</fullName>
    </recommendedName>
</protein>
<feature type="non-terminal residue" evidence="2">
    <location>
        <position position="1"/>
    </location>
</feature>